<gene>
    <name evidence="4" type="ORF">C1H69_15455</name>
</gene>
<feature type="domain" description="Rhodanese" evidence="3">
    <location>
        <begin position="171"/>
        <end position="279"/>
    </location>
</feature>
<dbReference type="GO" id="GO:0004792">
    <property type="term" value="F:thiosulfate-cyanide sulfurtransferase activity"/>
    <property type="evidence" value="ECO:0007669"/>
    <property type="project" value="TreeGrafter"/>
</dbReference>
<dbReference type="SMART" id="SM00450">
    <property type="entry name" value="RHOD"/>
    <property type="match status" value="2"/>
</dbReference>
<name>A0A2N7U0I4_9GAMM</name>
<reference evidence="4 5" key="1">
    <citation type="submission" date="2018-01" db="EMBL/GenBank/DDBJ databases">
        <title>Halomonas endophytica sp. nov., isolated from storage liquid in the stems of Populus euphratica.</title>
        <authorList>
            <person name="Chen C."/>
        </authorList>
    </citation>
    <scope>NUCLEOTIDE SEQUENCE [LARGE SCALE GENOMIC DNA]</scope>
    <source>
        <strain evidence="4 5">MC28</strain>
    </source>
</reference>
<dbReference type="InterPro" id="IPR036873">
    <property type="entry name" value="Rhodanese-like_dom_sf"/>
</dbReference>
<dbReference type="PANTHER" id="PTHR11364:SF27">
    <property type="entry name" value="SULFURTRANSFERASE"/>
    <property type="match status" value="1"/>
</dbReference>
<dbReference type="PROSITE" id="PS50206">
    <property type="entry name" value="RHODANESE_3"/>
    <property type="match status" value="2"/>
</dbReference>
<feature type="domain" description="Rhodanese" evidence="3">
    <location>
        <begin position="21"/>
        <end position="141"/>
    </location>
</feature>
<organism evidence="4 5">
    <name type="scientific">Billgrantia endophytica</name>
    <dbReference type="NCBI Taxonomy" id="2033802"/>
    <lineage>
        <taxon>Bacteria</taxon>
        <taxon>Pseudomonadati</taxon>
        <taxon>Pseudomonadota</taxon>
        <taxon>Gammaproteobacteria</taxon>
        <taxon>Oceanospirillales</taxon>
        <taxon>Halomonadaceae</taxon>
        <taxon>Billgrantia</taxon>
    </lineage>
</organism>
<evidence type="ECO:0000256" key="1">
    <source>
        <dbReference type="ARBA" id="ARBA00022679"/>
    </source>
</evidence>
<dbReference type="Pfam" id="PF00581">
    <property type="entry name" value="Rhodanese"/>
    <property type="match status" value="2"/>
</dbReference>
<protein>
    <submittedName>
        <fullName evidence="4">Sulfurtransferase</fullName>
    </submittedName>
</protein>
<evidence type="ECO:0000313" key="5">
    <source>
        <dbReference type="Proteomes" id="UP000235803"/>
    </source>
</evidence>
<comment type="caution">
    <text evidence="4">The sequence shown here is derived from an EMBL/GenBank/DDBJ whole genome shotgun (WGS) entry which is preliminary data.</text>
</comment>
<dbReference type="Gene3D" id="3.40.250.10">
    <property type="entry name" value="Rhodanese-like domain"/>
    <property type="match status" value="2"/>
</dbReference>
<keyword evidence="1 4" id="KW-0808">Transferase</keyword>
<dbReference type="CDD" id="cd01448">
    <property type="entry name" value="TST_Repeat_1"/>
    <property type="match status" value="1"/>
</dbReference>
<dbReference type="SUPFAM" id="SSF52821">
    <property type="entry name" value="Rhodanese/Cell cycle control phosphatase"/>
    <property type="match status" value="2"/>
</dbReference>
<proteinExistence type="predicted"/>
<sequence length="281" mass="30283">MRVSLPRPLISAEALRQEIAQGATLTILDCRASLTDPGAGIAAWMASHIPGSVHFDLHRDMAGAPGAAGRFPLPNRREFVRRLHQLGIHPGATLVVVDDAGGTRAAARAWWLLHCWAGHPDVRVLDGGLTHWIACGRALASGAASTTPFEASDWTPDFRNGHLISAEEILANPHLRLTDGRSRERYSGAHEPLDDRAGHIPGAVCRPCRLNLTREGVFKAPDQLRAELISAEKQVVAYCGGGVAACHTILAYRVAGLALPRLYIGSWSHWIQDPTRPVSVG</sequence>
<evidence type="ECO:0000313" key="4">
    <source>
        <dbReference type="EMBL" id="PMR73922.1"/>
    </source>
</evidence>
<accession>A0A2N7U0I4</accession>
<keyword evidence="5" id="KW-1185">Reference proteome</keyword>
<keyword evidence="2" id="KW-0677">Repeat</keyword>
<evidence type="ECO:0000256" key="2">
    <source>
        <dbReference type="ARBA" id="ARBA00022737"/>
    </source>
</evidence>
<dbReference type="InterPro" id="IPR001763">
    <property type="entry name" value="Rhodanese-like_dom"/>
</dbReference>
<dbReference type="InterPro" id="IPR045078">
    <property type="entry name" value="TST/MPST-like"/>
</dbReference>
<dbReference type="Proteomes" id="UP000235803">
    <property type="component" value="Unassembled WGS sequence"/>
</dbReference>
<dbReference type="OrthoDB" id="9781034at2"/>
<dbReference type="AlphaFoldDB" id="A0A2N7U0I4"/>
<evidence type="ECO:0000259" key="3">
    <source>
        <dbReference type="PROSITE" id="PS50206"/>
    </source>
</evidence>
<dbReference type="EMBL" id="PNRF01000032">
    <property type="protein sequence ID" value="PMR73922.1"/>
    <property type="molecule type" value="Genomic_DNA"/>
</dbReference>
<dbReference type="CDD" id="cd01449">
    <property type="entry name" value="TST_Repeat_2"/>
    <property type="match status" value="1"/>
</dbReference>
<dbReference type="PANTHER" id="PTHR11364">
    <property type="entry name" value="THIOSULFATE SULFERTANSFERASE"/>
    <property type="match status" value="1"/>
</dbReference>